<protein>
    <submittedName>
        <fullName evidence="1">Uncharacterized protein</fullName>
    </submittedName>
</protein>
<name>A0A7Y9J8E8_9PSEU</name>
<dbReference type="SUPFAM" id="SSF56176">
    <property type="entry name" value="FAD-binding/transporter-associated domain-like"/>
    <property type="match status" value="1"/>
</dbReference>
<dbReference type="InterPro" id="IPR016169">
    <property type="entry name" value="FAD-bd_PCMH_sub2"/>
</dbReference>
<dbReference type="GO" id="GO:0050660">
    <property type="term" value="F:flavin adenine dinucleotide binding"/>
    <property type="evidence" value="ECO:0007669"/>
    <property type="project" value="InterPro"/>
</dbReference>
<reference evidence="1 2" key="1">
    <citation type="submission" date="2020-07" db="EMBL/GenBank/DDBJ databases">
        <title>Sequencing the genomes of 1000 actinobacteria strains.</title>
        <authorList>
            <person name="Klenk H.-P."/>
        </authorList>
    </citation>
    <scope>NUCLEOTIDE SEQUENCE [LARGE SCALE GENOMIC DNA]</scope>
    <source>
        <strain evidence="1 2">DSM 45772</strain>
    </source>
</reference>
<comment type="caution">
    <text evidence="1">The sequence shown here is derived from an EMBL/GenBank/DDBJ whole genome shotgun (WGS) entry which is preliminary data.</text>
</comment>
<gene>
    <name evidence="1" type="ORF">BJ983_005589</name>
</gene>
<organism evidence="1 2">
    <name type="scientific">Actinomycetospora corticicola</name>
    <dbReference type="NCBI Taxonomy" id="663602"/>
    <lineage>
        <taxon>Bacteria</taxon>
        <taxon>Bacillati</taxon>
        <taxon>Actinomycetota</taxon>
        <taxon>Actinomycetes</taxon>
        <taxon>Pseudonocardiales</taxon>
        <taxon>Pseudonocardiaceae</taxon>
        <taxon>Actinomycetospora</taxon>
    </lineage>
</organism>
<keyword evidence="2" id="KW-1185">Reference proteome</keyword>
<dbReference type="Gene3D" id="3.30.465.10">
    <property type="match status" value="1"/>
</dbReference>
<accession>A0A7Y9J8E8</accession>
<dbReference type="Proteomes" id="UP000535890">
    <property type="component" value="Unassembled WGS sequence"/>
</dbReference>
<dbReference type="RefSeq" id="WP_179796799.1">
    <property type="nucleotide sequence ID" value="NZ_BAABHP010000009.1"/>
</dbReference>
<sequence length="255" mass="26664">MTTDPQELPSRRVLRAGRAGKAAAELEPLVDGPVHAPYTVDAAVELVADPAVGALPRLLAVVGATSTDDVAAAVSWAGAHDVGVVVVDPRPHRPALAVGTAPAAARPVLAIALGRLDRVVPDRAARTLRAGVGASWAACHRAAGDGGPGPRALLHRPGLVAHGVGSVTKRGVVLVTGDGRVHRLGARTGDPDLWWAYRARPDRIGVLTEVVLDPWDIATLQRRPTWSAGDRMRFADVSRRHDPRGILTRSIGESG</sequence>
<proteinExistence type="predicted"/>
<dbReference type="EMBL" id="JACCBN010000001">
    <property type="protein sequence ID" value="NYD39487.1"/>
    <property type="molecule type" value="Genomic_DNA"/>
</dbReference>
<evidence type="ECO:0000313" key="2">
    <source>
        <dbReference type="Proteomes" id="UP000535890"/>
    </source>
</evidence>
<evidence type="ECO:0000313" key="1">
    <source>
        <dbReference type="EMBL" id="NYD39487.1"/>
    </source>
</evidence>
<dbReference type="AlphaFoldDB" id="A0A7Y9J8E8"/>
<dbReference type="InterPro" id="IPR036318">
    <property type="entry name" value="FAD-bd_PCMH-like_sf"/>
</dbReference>